<dbReference type="NCBIfam" id="TIGR03066">
    <property type="entry name" value="Gem_osc_para_1"/>
    <property type="match status" value="1"/>
</dbReference>
<dbReference type="KEGG" id="ftj:FTUN_4374"/>
<keyword evidence="4" id="KW-1185">Reference proteome</keyword>
<dbReference type="Pfam" id="PF13648">
    <property type="entry name" value="Lipocalin_4"/>
    <property type="match status" value="1"/>
</dbReference>
<evidence type="ECO:0000313" key="4">
    <source>
        <dbReference type="Proteomes" id="UP000503447"/>
    </source>
</evidence>
<sequence length="125" mass="13720">MNLRVLLAVLVLAFGLQAGADDKKVEKIDPDKLVGKWERTEKKDGSVVLEIMKDGKAKFTLTTGDGKALTADGTYKVSGNKIEMTMKLGDQEEKSNRSVTKLTDTELVTIDDKGTERSFVRVTAK</sequence>
<dbReference type="RefSeq" id="WP_171472332.1">
    <property type="nucleotide sequence ID" value="NZ_CP053452.2"/>
</dbReference>
<dbReference type="InterPro" id="IPR024311">
    <property type="entry name" value="Lipocalin-like"/>
</dbReference>
<gene>
    <name evidence="3" type="ORF">FTUN_4374</name>
</gene>
<accession>A0A6M5YRY7</accession>
<evidence type="ECO:0000313" key="3">
    <source>
        <dbReference type="EMBL" id="QJW96815.1"/>
    </source>
</evidence>
<evidence type="ECO:0000256" key="1">
    <source>
        <dbReference type="SAM" id="SignalP"/>
    </source>
</evidence>
<dbReference type="InterPro" id="IPR012674">
    <property type="entry name" value="Calycin"/>
</dbReference>
<protein>
    <recommendedName>
        <fullName evidence="2">Lipocalin-like domain-containing protein</fullName>
    </recommendedName>
</protein>
<name>A0A6M5YRY7_9BACT</name>
<dbReference type="Proteomes" id="UP000503447">
    <property type="component" value="Chromosome"/>
</dbReference>
<keyword evidence="1" id="KW-0732">Signal</keyword>
<dbReference type="SUPFAM" id="SSF50814">
    <property type="entry name" value="Lipocalins"/>
    <property type="match status" value="1"/>
</dbReference>
<evidence type="ECO:0000259" key="2">
    <source>
        <dbReference type="Pfam" id="PF13648"/>
    </source>
</evidence>
<feature type="chain" id="PRO_5027074931" description="Lipocalin-like domain-containing protein" evidence="1">
    <location>
        <begin position="21"/>
        <end position="125"/>
    </location>
</feature>
<feature type="domain" description="Lipocalin-like" evidence="2">
    <location>
        <begin position="33"/>
        <end position="108"/>
    </location>
</feature>
<dbReference type="AlphaFoldDB" id="A0A6M5YRY7"/>
<dbReference type="EMBL" id="CP053452">
    <property type="protein sequence ID" value="QJW96815.1"/>
    <property type="molecule type" value="Genomic_DNA"/>
</dbReference>
<organism evidence="3 4">
    <name type="scientific">Frigoriglobus tundricola</name>
    <dbReference type="NCBI Taxonomy" id="2774151"/>
    <lineage>
        <taxon>Bacteria</taxon>
        <taxon>Pseudomonadati</taxon>
        <taxon>Planctomycetota</taxon>
        <taxon>Planctomycetia</taxon>
        <taxon>Gemmatales</taxon>
        <taxon>Gemmataceae</taxon>
        <taxon>Frigoriglobus</taxon>
    </lineage>
</organism>
<feature type="signal peptide" evidence="1">
    <location>
        <begin position="1"/>
        <end position="20"/>
    </location>
</feature>
<reference evidence="4" key="1">
    <citation type="submission" date="2020-05" db="EMBL/GenBank/DDBJ databases">
        <title>Frigoriglobus tundricola gen. nov., sp. nov., a psychrotolerant cellulolytic planctomycete of the family Gemmataceae with two divergent copies of 16S rRNA gene.</title>
        <authorList>
            <person name="Kulichevskaya I.S."/>
            <person name="Ivanova A.A."/>
            <person name="Naumoff D.G."/>
            <person name="Beletsky A.V."/>
            <person name="Rijpstra W.I.C."/>
            <person name="Sinninghe Damste J.S."/>
            <person name="Mardanov A.V."/>
            <person name="Ravin N.V."/>
            <person name="Dedysh S.N."/>
        </authorList>
    </citation>
    <scope>NUCLEOTIDE SEQUENCE [LARGE SCALE GENOMIC DNA]</scope>
    <source>
        <strain evidence="4">PL17</strain>
    </source>
</reference>
<proteinExistence type="predicted"/>